<evidence type="ECO:0000313" key="3">
    <source>
        <dbReference type="Proteomes" id="UP001589700"/>
    </source>
</evidence>
<sequence length="120" mass="12856">MPPRAKPVAQQSLLDRLRELLADETITDEKSMFGGVCVMVRGKILVSAGKDGSLLVRGATERHDELLTRAGASQAEMGAGRDMGPGWISISAPALEDDATLESWLDTALEHNRAAADGRR</sequence>
<gene>
    <name evidence="2" type="ORF">ACFFVD_15395</name>
</gene>
<proteinExistence type="predicted"/>
<evidence type="ECO:0000259" key="1">
    <source>
        <dbReference type="Pfam" id="PF04993"/>
    </source>
</evidence>
<dbReference type="EMBL" id="JBHMDY010000013">
    <property type="protein sequence ID" value="MFB9261181.1"/>
    <property type="molecule type" value="Genomic_DNA"/>
</dbReference>
<reference evidence="2 3" key="1">
    <citation type="submission" date="2024-09" db="EMBL/GenBank/DDBJ databases">
        <authorList>
            <person name="Sun Q."/>
            <person name="Mori K."/>
        </authorList>
    </citation>
    <scope>NUCLEOTIDE SEQUENCE [LARGE SCALE GENOMIC DNA]</scope>
    <source>
        <strain evidence="2 3">CCM 7659</strain>
    </source>
</reference>
<dbReference type="RefSeq" id="WP_182632265.1">
    <property type="nucleotide sequence ID" value="NZ_JAALDM010000130.1"/>
</dbReference>
<name>A0ABV5JTX0_9ACTN</name>
<dbReference type="Pfam" id="PF04993">
    <property type="entry name" value="TfoX_N"/>
    <property type="match status" value="1"/>
</dbReference>
<keyword evidence="3" id="KW-1185">Reference proteome</keyword>
<dbReference type="Proteomes" id="UP001589700">
    <property type="component" value="Unassembled WGS sequence"/>
</dbReference>
<organism evidence="2 3">
    <name type="scientific">Dietzia aerolata</name>
    <dbReference type="NCBI Taxonomy" id="595984"/>
    <lineage>
        <taxon>Bacteria</taxon>
        <taxon>Bacillati</taxon>
        <taxon>Actinomycetota</taxon>
        <taxon>Actinomycetes</taxon>
        <taxon>Mycobacteriales</taxon>
        <taxon>Dietziaceae</taxon>
        <taxon>Dietzia</taxon>
    </lineage>
</organism>
<accession>A0ABV5JTX0</accession>
<dbReference type="InterPro" id="IPR007076">
    <property type="entry name" value="TfoX_N"/>
</dbReference>
<dbReference type="SUPFAM" id="SSF159894">
    <property type="entry name" value="YgaC/TfoX-N like"/>
    <property type="match status" value="1"/>
</dbReference>
<comment type="caution">
    <text evidence="2">The sequence shown here is derived from an EMBL/GenBank/DDBJ whole genome shotgun (WGS) entry which is preliminary data.</text>
</comment>
<dbReference type="Gene3D" id="3.30.1460.30">
    <property type="entry name" value="YgaC/TfoX-N like chaperone"/>
    <property type="match status" value="1"/>
</dbReference>
<feature type="domain" description="TfoX N-terminal" evidence="1">
    <location>
        <begin position="20"/>
        <end position="111"/>
    </location>
</feature>
<protein>
    <submittedName>
        <fullName evidence="2">TfoX/Sxy family protein</fullName>
    </submittedName>
</protein>
<evidence type="ECO:0000313" key="2">
    <source>
        <dbReference type="EMBL" id="MFB9261181.1"/>
    </source>
</evidence>